<evidence type="ECO:0000259" key="1">
    <source>
        <dbReference type="Pfam" id="PF14727"/>
    </source>
</evidence>
<dbReference type="GO" id="GO:0060271">
    <property type="term" value="P:cilium assembly"/>
    <property type="evidence" value="ECO:0007669"/>
    <property type="project" value="TreeGrafter"/>
</dbReference>
<comment type="caution">
    <text evidence="2">The sequence shown here is derived from an EMBL/GenBank/DDBJ whole genome shotgun (WGS) entry which is preliminary data.</text>
</comment>
<evidence type="ECO:0000313" key="3">
    <source>
        <dbReference type="Proteomes" id="UP001054945"/>
    </source>
</evidence>
<name>A0AAV4XNP0_CAEEX</name>
<protein>
    <submittedName>
        <fullName evidence="2">Protein PTHB1</fullName>
    </submittedName>
</protein>
<organism evidence="2 3">
    <name type="scientific">Caerostris extrusa</name>
    <name type="common">Bark spider</name>
    <name type="synonym">Caerostris bankana</name>
    <dbReference type="NCBI Taxonomy" id="172846"/>
    <lineage>
        <taxon>Eukaryota</taxon>
        <taxon>Metazoa</taxon>
        <taxon>Ecdysozoa</taxon>
        <taxon>Arthropoda</taxon>
        <taxon>Chelicerata</taxon>
        <taxon>Arachnida</taxon>
        <taxon>Araneae</taxon>
        <taxon>Araneomorphae</taxon>
        <taxon>Entelegynae</taxon>
        <taxon>Araneoidea</taxon>
        <taxon>Araneidae</taxon>
        <taxon>Caerostris</taxon>
    </lineage>
</organism>
<dbReference type="InterPro" id="IPR026511">
    <property type="entry name" value="PTHB1"/>
</dbReference>
<keyword evidence="3" id="KW-1185">Reference proteome</keyword>
<dbReference type="Pfam" id="PF14727">
    <property type="entry name" value="PHTB1_N"/>
    <property type="match status" value="1"/>
</dbReference>
<dbReference type="EMBL" id="BPLR01000697">
    <property type="protein sequence ID" value="GIY96757.1"/>
    <property type="molecule type" value="Genomic_DNA"/>
</dbReference>
<dbReference type="PANTHER" id="PTHR20991:SF0">
    <property type="entry name" value="PROTEIN PTHB1"/>
    <property type="match status" value="1"/>
</dbReference>
<feature type="domain" description="PTHB1 N-terminal" evidence="1">
    <location>
        <begin position="1"/>
        <end position="88"/>
    </location>
</feature>
<dbReference type="PANTHER" id="PTHR20991">
    <property type="entry name" value="PARATHYROID HORMONE-RESPONSIVE B1 GENE"/>
    <property type="match status" value="1"/>
</dbReference>
<dbReference type="AlphaFoldDB" id="A0AAV4XNP0"/>
<dbReference type="GO" id="GO:0016020">
    <property type="term" value="C:membrane"/>
    <property type="evidence" value="ECO:0007669"/>
    <property type="project" value="TreeGrafter"/>
</dbReference>
<dbReference type="Proteomes" id="UP001054945">
    <property type="component" value="Unassembled WGS sequence"/>
</dbReference>
<dbReference type="GO" id="GO:0034464">
    <property type="term" value="C:BBSome"/>
    <property type="evidence" value="ECO:0007669"/>
    <property type="project" value="InterPro"/>
</dbReference>
<dbReference type="InterPro" id="IPR028073">
    <property type="entry name" value="PHTB1_N_dom"/>
</dbReference>
<gene>
    <name evidence="2" type="primary">bbs9_3</name>
    <name evidence="2" type="ORF">CEXT_450241</name>
</gene>
<sequence length="153" mass="17068">MSLFKACDWWSTSCGADEEFDKGCLTIANIDNSPDKLDKIITGSHSGILLNLQNLNPNWCFIVNFYSTSVGCSQPFKLSVYSVSVDFFPKFNSRSDVFCAKTNSFVNVNGLTVESYRYQSLASASDEVSDGENMVFKGRKLHQNGLIYFLIVP</sequence>
<proteinExistence type="predicted"/>
<reference evidence="2 3" key="1">
    <citation type="submission" date="2021-06" db="EMBL/GenBank/DDBJ databases">
        <title>Caerostris extrusa draft genome.</title>
        <authorList>
            <person name="Kono N."/>
            <person name="Arakawa K."/>
        </authorList>
    </citation>
    <scope>NUCLEOTIDE SEQUENCE [LARGE SCALE GENOMIC DNA]</scope>
</reference>
<accession>A0AAV4XNP0</accession>
<evidence type="ECO:0000313" key="2">
    <source>
        <dbReference type="EMBL" id="GIY96757.1"/>
    </source>
</evidence>